<dbReference type="Pfam" id="PF02598">
    <property type="entry name" value="Methyltrn_RNA_3"/>
    <property type="match status" value="1"/>
</dbReference>
<dbReference type="STRING" id="694429.Pyrfu_1659"/>
<reference evidence="1 2" key="1">
    <citation type="journal article" date="2011" name="Stand. Genomic Sci.">
        <title>Complete genome sequence of the hyperthermophilic chemolithoautotroph Pyrolobus fumarii type strain (1A).</title>
        <authorList>
            <person name="Anderson I."/>
            <person name="Goker M."/>
            <person name="Nolan M."/>
            <person name="Lucas S."/>
            <person name="Hammon N."/>
            <person name="Deshpande S."/>
            <person name="Cheng J.F."/>
            <person name="Tapia R."/>
            <person name="Han C."/>
            <person name="Goodwin L."/>
            <person name="Pitluck S."/>
            <person name="Huntemann M."/>
            <person name="Liolios K."/>
            <person name="Ivanova N."/>
            <person name="Pagani I."/>
            <person name="Mavromatis K."/>
            <person name="Ovchinikova G."/>
            <person name="Pati A."/>
            <person name="Chen A."/>
            <person name="Palaniappan K."/>
            <person name="Land M."/>
            <person name="Hauser L."/>
            <person name="Brambilla E.M."/>
            <person name="Huber H."/>
            <person name="Yasawong M."/>
            <person name="Rohde M."/>
            <person name="Spring S."/>
            <person name="Abt B."/>
            <person name="Sikorski J."/>
            <person name="Wirth R."/>
            <person name="Detter J.C."/>
            <person name="Woyke T."/>
            <person name="Bristow J."/>
            <person name="Eisen J.A."/>
            <person name="Markowitz V."/>
            <person name="Hugenholtz P."/>
            <person name="Kyrpides N.C."/>
            <person name="Klenk H.P."/>
            <person name="Lapidus A."/>
        </authorList>
    </citation>
    <scope>NUCLEOTIDE SEQUENCE [LARGE SCALE GENOMIC DNA]</scope>
    <source>
        <strain evidence="2">DSM 11204 / 1A</strain>
    </source>
</reference>
<dbReference type="CDD" id="cd18086">
    <property type="entry name" value="HsC9orf114-like"/>
    <property type="match status" value="1"/>
</dbReference>
<name>G0ECE5_PYRF1</name>
<organism evidence="1 2">
    <name type="scientific">Pyrolobus fumarii (strain DSM 11204 / 1A)</name>
    <dbReference type="NCBI Taxonomy" id="694429"/>
    <lineage>
        <taxon>Archaea</taxon>
        <taxon>Thermoproteota</taxon>
        <taxon>Thermoprotei</taxon>
        <taxon>Desulfurococcales</taxon>
        <taxon>Pyrodictiaceae</taxon>
        <taxon>Pyrolobus</taxon>
    </lineage>
</organism>
<dbReference type="SUPFAM" id="SSF75217">
    <property type="entry name" value="alpha/beta knot"/>
    <property type="match status" value="1"/>
</dbReference>
<accession>G0ECE5</accession>
<keyword evidence="2" id="KW-1185">Reference proteome</keyword>
<dbReference type="Gene3D" id="3.40.1280.10">
    <property type="match status" value="1"/>
</dbReference>
<dbReference type="KEGG" id="pfm:Pyrfu_1659"/>
<proteinExistence type="predicted"/>
<dbReference type="InParanoid" id="G0ECE5"/>
<dbReference type="eggNOG" id="arCOG04069">
    <property type="taxonomic scope" value="Archaea"/>
</dbReference>
<dbReference type="InterPro" id="IPR029028">
    <property type="entry name" value="Alpha/beta_knot_MTases"/>
</dbReference>
<protein>
    <recommendedName>
        <fullName evidence="3">RNA-binding protein</fullName>
    </recommendedName>
</protein>
<dbReference type="PANTHER" id="PTHR12150">
    <property type="entry name" value="CLASS IV SAM-BINDING METHYLTRANSFERASE-RELATED"/>
    <property type="match status" value="1"/>
</dbReference>
<dbReference type="OrthoDB" id="4144at2157"/>
<dbReference type="EMBL" id="CP002838">
    <property type="protein sequence ID" value="AEM39515.1"/>
    <property type="molecule type" value="Genomic_DNA"/>
</dbReference>
<evidence type="ECO:0008006" key="3">
    <source>
        <dbReference type="Google" id="ProtNLM"/>
    </source>
</evidence>
<dbReference type="InterPro" id="IPR003750">
    <property type="entry name" value="Put_MeTrfase-C9orf114-like"/>
</dbReference>
<dbReference type="SUPFAM" id="SSF50249">
    <property type="entry name" value="Nucleic acid-binding proteins"/>
    <property type="match status" value="1"/>
</dbReference>
<evidence type="ECO:0000313" key="2">
    <source>
        <dbReference type="Proteomes" id="UP000001037"/>
    </source>
</evidence>
<evidence type="ECO:0000313" key="1">
    <source>
        <dbReference type="EMBL" id="AEM39515.1"/>
    </source>
</evidence>
<dbReference type="Gene3D" id="2.40.50.140">
    <property type="entry name" value="Nucleic acid-binding proteins"/>
    <property type="match status" value="1"/>
</dbReference>
<dbReference type="Proteomes" id="UP000001037">
    <property type="component" value="Chromosome"/>
</dbReference>
<dbReference type="GeneID" id="11138848"/>
<gene>
    <name evidence="1" type="ordered locus">Pyrfu_1659</name>
</gene>
<dbReference type="InterPro" id="IPR029026">
    <property type="entry name" value="tRNA_m1G_MTases_N"/>
</dbReference>
<dbReference type="RefSeq" id="WP_014027192.1">
    <property type="nucleotide sequence ID" value="NC_015931.1"/>
</dbReference>
<dbReference type="PANTHER" id="PTHR12150:SF13">
    <property type="entry name" value="METHYLTRANSFERASE C9ORF114-RELATED"/>
    <property type="match status" value="1"/>
</dbReference>
<dbReference type="AlphaFoldDB" id="G0ECE5"/>
<dbReference type="InterPro" id="IPR012340">
    <property type="entry name" value="NA-bd_OB-fold"/>
</dbReference>
<sequence length="286" mass="31860">MAGDWPPPPREKELEIVVPASVLSVEPSLQLKTVKAGVIGRAAAVFRASRIVLYVDRAEAWRDLETFRKLLEYLATPPYLRKRVYPPGVPELRYAGLLPPLQIPTHGVGGPKEGEIREAYVLRKRGRSVVVDAGLEEEVEVDLPRGVQVNRGERILVKIVSLTPPILEYVENPPVYTGYRVATFDSLGDYLRSARKDTLLIATSRRGRRIDEVVDELRKKLGEKKRVALLFGSPREGLYEIAEREGIKLDESVDAVVNVVPNQGTLTVRTEEAVWAALSLLNILLG</sequence>
<dbReference type="HOGENOM" id="CLU_017233_1_0_2"/>